<name>A0A5B7JQY0_PORTR</name>
<keyword evidence="2" id="KW-1185">Reference proteome</keyword>
<organism evidence="1 2">
    <name type="scientific">Portunus trituberculatus</name>
    <name type="common">Swimming crab</name>
    <name type="synonym">Neptunus trituberculatus</name>
    <dbReference type="NCBI Taxonomy" id="210409"/>
    <lineage>
        <taxon>Eukaryota</taxon>
        <taxon>Metazoa</taxon>
        <taxon>Ecdysozoa</taxon>
        <taxon>Arthropoda</taxon>
        <taxon>Crustacea</taxon>
        <taxon>Multicrustacea</taxon>
        <taxon>Malacostraca</taxon>
        <taxon>Eumalacostraca</taxon>
        <taxon>Eucarida</taxon>
        <taxon>Decapoda</taxon>
        <taxon>Pleocyemata</taxon>
        <taxon>Brachyura</taxon>
        <taxon>Eubrachyura</taxon>
        <taxon>Portunoidea</taxon>
        <taxon>Portunidae</taxon>
        <taxon>Portuninae</taxon>
        <taxon>Portunus</taxon>
    </lineage>
</organism>
<dbReference type="EMBL" id="VSRR010099752">
    <property type="protein sequence ID" value="MPC94754.1"/>
    <property type="molecule type" value="Genomic_DNA"/>
</dbReference>
<accession>A0A5B7JQY0</accession>
<reference evidence="1 2" key="1">
    <citation type="submission" date="2019-05" db="EMBL/GenBank/DDBJ databases">
        <title>Another draft genome of Portunus trituberculatus and its Hox gene families provides insights of decapod evolution.</title>
        <authorList>
            <person name="Jeong J.-H."/>
            <person name="Song I."/>
            <person name="Kim S."/>
            <person name="Choi T."/>
            <person name="Kim D."/>
            <person name="Ryu S."/>
            <person name="Kim W."/>
        </authorList>
    </citation>
    <scope>NUCLEOTIDE SEQUENCE [LARGE SCALE GENOMIC DNA]</scope>
    <source>
        <tissue evidence="1">Muscle</tissue>
    </source>
</reference>
<evidence type="ECO:0000313" key="1">
    <source>
        <dbReference type="EMBL" id="MPC94754.1"/>
    </source>
</evidence>
<proteinExistence type="predicted"/>
<dbReference type="Proteomes" id="UP000324222">
    <property type="component" value="Unassembled WGS sequence"/>
</dbReference>
<protein>
    <submittedName>
        <fullName evidence="1">Uncharacterized protein</fullName>
    </submittedName>
</protein>
<dbReference type="AlphaFoldDB" id="A0A5B7JQY0"/>
<sequence length="93" mass="10786">MAVIRIYLPHTELFFSFQRKNYSLITFIFQQGSHITDSQSIPHMDLECKYIQPTLFKEASRVCVCYVDGQNNYQELAALLPGKDLDASHQLMK</sequence>
<gene>
    <name evidence="1" type="ORF">E2C01_089938</name>
</gene>
<evidence type="ECO:0000313" key="2">
    <source>
        <dbReference type="Proteomes" id="UP000324222"/>
    </source>
</evidence>
<comment type="caution">
    <text evidence="1">The sequence shown here is derived from an EMBL/GenBank/DDBJ whole genome shotgun (WGS) entry which is preliminary data.</text>
</comment>